<accession>A0ACC5RB11</accession>
<dbReference type="EMBL" id="JAENHL010000008">
    <property type="protein sequence ID" value="MBK1869779.1"/>
    <property type="molecule type" value="Genomic_DNA"/>
</dbReference>
<sequence length="357" mass="39318">MTSEVAVALKDVEKSFETRARKEGAGDEGKIFAVRDVNLDIRRGEFFTLLGPSGCGKTTTLRMIAGFEQPTLGQIFITGQALAGVPAHLRPVNTVFQSYALFPHMSVFDNVAFGLKVKGVARDEIRRRAGEALELVRMSEMGDRRPSELSGGQQQRVGIARALVNRPAVLLLDEPFGALDLKLRKEMQLEIKNMQRQLGITFIFVTHDQEEALTMSDRIAVMNKGRVLQVGSPVDIYERPSTKFGADFIGEMNFIEAGRLAFPLPAGVNADKAVLAFRPEAVKFHDGEEHADRLGFDAVVADTIYIGTDLRYILDLAEGLRVVLRSQNSAGAGREVLQPGARVRLSVHKSDIRILTE</sequence>
<gene>
    <name evidence="1" type="ORF">JHL16_25680</name>
</gene>
<name>A0ACC5RB11_9HYPH</name>
<reference evidence="1" key="1">
    <citation type="submission" date="2021-01" db="EMBL/GenBank/DDBJ databases">
        <authorList>
            <person name="Sun Q."/>
        </authorList>
    </citation>
    <scope>NUCLEOTIDE SEQUENCE</scope>
    <source>
        <strain evidence="1">YIM B02566</strain>
    </source>
</reference>
<keyword evidence="1" id="KW-0547">Nucleotide-binding</keyword>
<evidence type="ECO:0000313" key="2">
    <source>
        <dbReference type="Proteomes" id="UP000616151"/>
    </source>
</evidence>
<keyword evidence="1" id="KW-0067">ATP-binding</keyword>
<comment type="caution">
    <text evidence="1">The sequence shown here is derived from an EMBL/GenBank/DDBJ whole genome shotgun (WGS) entry which is preliminary data.</text>
</comment>
<evidence type="ECO:0000313" key="1">
    <source>
        <dbReference type="EMBL" id="MBK1869779.1"/>
    </source>
</evidence>
<organism evidence="1 2">
    <name type="scientific">Taklimakanibacter albus</name>
    <dbReference type="NCBI Taxonomy" id="2800327"/>
    <lineage>
        <taxon>Bacteria</taxon>
        <taxon>Pseudomonadati</taxon>
        <taxon>Pseudomonadota</taxon>
        <taxon>Alphaproteobacteria</taxon>
        <taxon>Hyphomicrobiales</taxon>
        <taxon>Aestuariivirgaceae</taxon>
        <taxon>Taklimakanibacter</taxon>
    </lineage>
</organism>
<proteinExistence type="predicted"/>
<dbReference type="Proteomes" id="UP000616151">
    <property type="component" value="Unassembled WGS sequence"/>
</dbReference>
<keyword evidence="2" id="KW-1185">Reference proteome</keyword>
<protein>
    <submittedName>
        <fullName evidence="1">ABC transporter ATP-binding protein</fullName>
    </submittedName>
</protein>